<evidence type="ECO:0000256" key="1">
    <source>
        <dbReference type="ARBA" id="ARBA00004496"/>
    </source>
</evidence>
<evidence type="ECO:0000256" key="8">
    <source>
        <dbReference type="SAM" id="MobiDB-lite"/>
    </source>
</evidence>
<evidence type="ECO:0000256" key="4">
    <source>
        <dbReference type="ARBA" id="ARBA00022490"/>
    </source>
</evidence>
<feature type="compositionally biased region" description="Polar residues" evidence="8">
    <location>
        <begin position="462"/>
        <end position="496"/>
    </location>
</feature>
<dbReference type="OrthoDB" id="9450131at2759"/>
<keyword evidence="10" id="KW-1185">Reference proteome</keyword>
<keyword evidence="3" id="KW-0728">SH3 domain</keyword>
<comment type="subcellular location">
    <subcellularLocation>
        <location evidence="1">Cytoplasm</location>
    </subcellularLocation>
</comment>
<dbReference type="AlphaFoldDB" id="A0A1R0H4S0"/>
<dbReference type="CDD" id="cd05992">
    <property type="entry name" value="PB1"/>
    <property type="match status" value="1"/>
</dbReference>
<feature type="compositionally biased region" description="Polar residues" evidence="8">
    <location>
        <begin position="310"/>
        <end position="336"/>
    </location>
</feature>
<feature type="region of interest" description="Disordered" evidence="8">
    <location>
        <begin position="227"/>
        <end position="349"/>
    </location>
</feature>
<feature type="region of interest" description="Disordered" evidence="8">
    <location>
        <begin position="365"/>
        <end position="497"/>
    </location>
</feature>
<feature type="compositionally biased region" description="Low complexity" evidence="8">
    <location>
        <begin position="267"/>
        <end position="301"/>
    </location>
</feature>
<evidence type="ECO:0000256" key="7">
    <source>
        <dbReference type="PROSITE-ProRule" id="PRU00339"/>
    </source>
</evidence>
<gene>
    <name evidence="9" type="ORF">AYI68_g1740</name>
</gene>
<dbReference type="SUPFAM" id="SSF48452">
    <property type="entry name" value="TPR-like"/>
    <property type="match status" value="1"/>
</dbReference>
<dbReference type="PANTHER" id="PTHR15175:SF0">
    <property type="entry name" value="SH3 DOMAIN-CONTAINING PROTEIN C23A1.17"/>
    <property type="match status" value="1"/>
</dbReference>
<organism evidence="9 10">
    <name type="scientific">Smittium mucronatum</name>
    <dbReference type="NCBI Taxonomy" id="133383"/>
    <lineage>
        <taxon>Eukaryota</taxon>
        <taxon>Fungi</taxon>
        <taxon>Fungi incertae sedis</taxon>
        <taxon>Zoopagomycota</taxon>
        <taxon>Kickxellomycotina</taxon>
        <taxon>Harpellomycetes</taxon>
        <taxon>Harpellales</taxon>
        <taxon>Legeriomycetaceae</taxon>
        <taxon>Smittium</taxon>
    </lineage>
</organism>
<dbReference type="FunFam" id="1.25.40.10:FF:000017">
    <property type="entry name" value="NADPH oxidase regulator NoxR"/>
    <property type="match status" value="1"/>
</dbReference>
<dbReference type="SUPFAM" id="SSF54277">
    <property type="entry name" value="CAD &amp; PB1 domains"/>
    <property type="match status" value="1"/>
</dbReference>
<evidence type="ECO:0000256" key="3">
    <source>
        <dbReference type="ARBA" id="ARBA00022443"/>
    </source>
</evidence>
<dbReference type="InterPro" id="IPR051864">
    <property type="entry name" value="NCF2_NOXA1"/>
</dbReference>
<dbReference type="SMART" id="SM00028">
    <property type="entry name" value="TPR"/>
    <property type="match status" value="3"/>
</dbReference>
<feature type="compositionally biased region" description="Basic and acidic residues" evidence="8">
    <location>
        <begin position="250"/>
        <end position="264"/>
    </location>
</feature>
<feature type="compositionally biased region" description="Polar residues" evidence="8">
    <location>
        <begin position="431"/>
        <end position="442"/>
    </location>
</feature>
<evidence type="ECO:0000256" key="6">
    <source>
        <dbReference type="ARBA" id="ARBA00022803"/>
    </source>
</evidence>
<feature type="repeat" description="TPR" evidence="7">
    <location>
        <begin position="36"/>
        <end position="69"/>
    </location>
</feature>
<dbReference type="Gene3D" id="1.25.40.10">
    <property type="entry name" value="Tetratricopeptide repeat domain"/>
    <property type="match status" value="1"/>
</dbReference>
<protein>
    <submittedName>
        <fullName evidence="9">Neutrophil cytosol factor 2</fullName>
    </submittedName>
</protein>
<name>A0A1R0H4S0_9FUNG</name>
<keyword evidence="6 7" id="KW-0802">TPR repeat</keyword>
<evidence type="ECO:0000313" key="9">
    <source>
        <dbReference type="EMBL" id="OLY84106.1"/>
    </source>
</evidence>
<dbReference type="Gene3D" id="3.10.20.90">
    <property type="entry name" value="Phosphatidylinositol 3-kinase Catalytic Subunit, Chain A, domain 1"/>
    <property type="match status" value="1"/>
</dbReference>
<evidence type="ECO:0000256" key="5">
    <source>
        <dbReference type="ARBA" id="ARBA00022737"/>
    </source>
</evidence>
<dbReference type="EMBL" id="LSSL01000615">
    <property type="protein sequence ID" value="OLY84106.1"/>
    <property type="molecule type" value="Genomic_DNA"/>
</dbReference>
<dbReference type="STRING" id="133383.A0A1R0H4S0"/>
<dbReference type="GO" id="GO:0005737">
    <property type="term" value="C:cytoplasm"/>
    <property type="evidence" value="ECO:0007669"/>
    <property type="project" value="UniProtKB-SubCell"/>
</dbReference>
<evidence type="ECO:0000313" key="10">
    <source>
        <dbReference type="Proteomes" id="UP000187455"/>
    </source>
</evidence>
<dbReference type="Proteomes" id="UP000187455">
    <property type="component" value="Unassembled WGS sequence"/>
</dbReference>
<dbReference type="PROSITE" id="PS50005">
    <property type="entry name" value="TPR"/>
    <property type="match status" value="1"/>
</dbReference>
<keyword evidence="5" id="KW-0677">Repeat</keyword>
<dbReference type="InterPro" id="IPR019734">
    <property type="entry name" value="TPR_rpt"/>
</dbReference>
<reference evidence="9 10" key="1">
    <citation type="journal article" date="2016" name="Mol. Biol. Evol.">
        <title>Genome-Wide Survey of Gut Fungi (Harpellales) Reveals the First Horizontally Transferred Ubiquitin Gene from a Mosquito Host.</title>
        <authorList>
            <person name="Wang Y."/>
            <person name="White M.M."/>
            <person name="Kvist S."/>
            <person name="Moncalvo J.M."/>
        </authorList>
    </citation>
    <scope>NUCLEOTIDE SEQUENCE [LARGE SCALE GENOMIC DNA]</scope>
    <source>
        <strain evidence="9 10">ALG-7-W6</strain>
    </source>
</reference>
<feature type="compositionally biased region" description="Basic and acidic residues" evidence="8">
    <location>
        <begin position="230"/>
        <end position="242"/>
    </location>
</feature>
<sequence length="617" mass="68603">MALKAEIEQWSKAVEFYENSDLDTALGIFMKIADNSKVHFNIGLILSQKGENNEAIKAYTAAINLDHYLAVAYFQRGVAHMIVQDNNSALNDFNDALLNLRGNDFIDYSQVDLNYKIYACEIIYNRALCLFCLGNTDEAKNDLLSAQKMKSKDRHSWIDKALKSNGVDCPLFCVPKGTIYKPSASKVQSTKKVDYLGNARLIASVDTSDNSTGFKGAINNPVQNLQSSELGRKVSVRDRNHDQPSNSVNEESRSKPSAHQELERNMSNLQISRQNSNSQSNIQTTNGHSNRQNINGQNSNNYHPDHPENLNESPNVKSFPTFSDKNDPNNSSNEGMESSPLIDGATHPDPLDIIKAGLARRVTLNKNRNAAGSPSPDTKPSARPDPSPSPQAPINPKLDPQSRNASSPLYAEHANGLKRFNSHQTKKNPIETEQTIARSNTVTHDHNRINRNPIPNYEFSHQDSTFESPQTSVRKPSPLNQPTIDTQPLSTNSQSPIPAHQQLAIPEESIRTPISRGKTRVKFHFESEIYNLVVSDQIDFHTLRHLINNKISKATGKIPAYKNEHSPSVKIRFVDEDNEQVSMTDGDDFELAKGYAGGDMSSSESNVVPKLELFCSL</sequence>
<keyword evidence="4" id="KW-0963">Cytoplasm</keyword>
<accession>A0A1R0H4S0</accession>
<comment type="caution">
    <text evidence="9">The sequence shown here is derived from an EMBL/GenBank/DDBJ whole genome shotgun (WGS) entry which is preliminary data.</text>
</comment>
<dbReference type="InterPro" id="IPR011990">
    <property type="entry name" value="TPR-like_helical_dom_sf"/>
</dbReference>
<feature type="compositionally biased region" description="Polar residues" evidence="8">
    <location>
        <begin position="365"/>
        <end position="378"/>
    </location>
</feature>
<comment type="similarity">
    <text evidence="2">Belongs to the NCF2/NOXA1 family.</text>
</comment>
<evidence type="ECO:0000256" key="2">
    <source>
        <dbReference type="ARBA" id="ARBA00008051"/>
    </source>
</evidence>
<dbReference type="PANTHER" id="PTHR15175">
    <property type="entry name" value="NEUTROPHIL CYTOSOLIC FACTOR 2, NEUTROPHIL NADPH OXIDASE FACTOR 2"/>
    <property type="match status" value="1"/>
</dbReference>
<proteinExistence type="inferred from homology"/>
<dbReference type="Pfam" id="PF13414">
    <property type="entry name" value="TPR_11"/>
    <property type="match status" value="1"/>
</dbReference>
<feature type="compositionally biased region" description="Pro residues" evidence="8">
    <location>
        <begin position="383"/>
        <end position="393"/>
    </location>
</feature>